<dbReference type="InterPro" id="IPR001247">
    <property type="entry name" value="ExoRNase_PH_dom1"/>
</dbReference>
<dbReference type="InterPro" id="IPR027408">
    <property type="entry name" value="PNPase/RNase_PH_dom_sf"/>
</dbReference>
<proteinExistence type="inferred from homology"/>
<keyword evidence="6" id="KW-0694">RNA-binding</keyword>
<dbReference type="AlphaFoldDB" id="A0A174DQL7"/>
<reference evidence="10 11" key="1">
    <citation type="submission" date="2015-09" db="EMBL/GenBank/DDBJ databases">
        <authorList>
            <consortium name="Pathogen Informatics"/>
        </authorList>
    </citation>
    <scope>NUCLEOTIDE SEQUENCE [LARGE SCALE GENOMIC DNA]</scope>
    <source>
        <strain evidence="10 11">2789STDY5608823</strain>
    </source>
</reference>
<dbReference type="GO" id="GO:0000049">
    <property type="term" value="F:tRNA binding"/>
    <property type="evidence" value="ECO:0007669"/>
    <property type="project" value="UniProtKB-UniRule"/>
</dbReference>
<keyword evidence="5 7" id="KW-0548">Nucleotidyltransferase</keyword>
<evidence type="ECO:0000259" key="8">
    <source>
        <dbReference type="Pfam" id="PF01138"/>
    </source>
</evidence>
<protein>
    <recommendedName>
        <fullName evidence="7">Ribonuclease PH</fullName>
        <shortName evidence="7">RNase PH</shortName>
        <ecNumber evidence="7">2.7.7.56</ecNumber>
    </recommendedName>
    <alternativeName>
        <fullName evidence="7">tRNA nucleotidyltransferase</fullName>
    </alternativeName>
</protein>
<dbReference type="GO" id="GO:0008033">
    <property type="term" value="P:tRNA processing"/>
    <property type="evidence" value="ECO:0007669"/>
    <property type="project" value="UniProtKB-UniRule"/>
</dbReference>
<dbReference type="CDD" id="cd11362">
    <property type="entry name" value="RNase_PH_bact"/>
    <property type="match status" value="1"/>
</dbReference>
<dbReference type="GO" id="GO:0016075">
    <property type="term" value="P:rRNA catabolic process"/>
    <property type="evidence" value="ECO:0007669"/>
    <property type="project" value="UniProtKB-UniRule"/>
</dbReference>
<keyword evidence="3 7" id="KW-0820">tRNA-binding</keyword>
<dbReference type="PANTHER" id="PTHR11953">
    <property type="entry name" value="EXOSOME COMPLEX COMPONENT"/>
    <property type="match status" value="1"/>
</dbReference>
<dbReference type="Pfam" id="PF03725">
    <property type="entry name" value="RNase_PH_C"/>
    <property type="match status" value="1"/>
</dbReference>
<evidence type="ECO:0000256" key="2">
    <source>
        <dbReference type="ARBA" id="ARBA00022552"/>
    </source>
</evidence>
<dbReference type="GO" id="GO:0009022">
    <property type="term" value="F:tRNA nucleotidyltransferase activity"/>
    <property type="evidence" value="ECO:0007669"/>
    <property type="project" value="UniProtKB-UniRule"/>
</dbReference>
<dbReference type="InterPro" id="IPR020568">
    <property type="entry name" value="Ribosomal_Su5_D2-typ_SF"/>
</dbReference>
<dbReference type="InterPro" id="IPR036345">
    <property type="entry name" value="ExoRNase_PH_dom2_sf"/>
</dbReference>
<dbReference type="SUPFAM" id="SSF54211">
    <property type="entry name" value="Ribosomal protein S5 domain 2-like"/>
    <property type="match status" value="1"/>
</dbReference>
<dbReference type="SUPFAM" id="SSF55666">
    <property type="entry name" value="Ribonuclease PH domain 2-like"/>
    <property type="match status" value="1"/>
</dbReference>
<evidence type="ECO:0000256" key="1">
    <source>
        <dbReference type="ARBA" id="ARBA00006678"/>
    </source>
</evidence>
<comment type="similarity">
    <text evidence="1 7">Belongs to the RNase PH family.</text>
</comment>
<feature type="binding site" evidence="7">
    <location>
        <position position="90"/>
    </location>
    <ligand>
        <name>phosphate</name>
        <dbReference type="ChEBI" id="CHEBI:43474"/>
        <note>substrate</note>
    </ligand>
</feature>
<feature type="domain" description="Exoribonuclease phosphorolytic" evidence="8">
    <location>
        <begin position="16"/>
        <end position="144"/>
    </location>
</feature>
<keyword evidence="2 7" id="KW-0698">rRNA processing</keyword>
<evidence type="ECO:0000259" key="9">
    <source>
        <dbReference type="Pfam" id="PF03725"/>
    </source>
</evidence>
<evidence type="ECO:0000313" key="11">
    <source>
        <dbReference type="Proteomes" id="UP000095468"/>
    </source>
</evidence>
<dbReference type="PROSITE" id="PS01277">
    <property type="entry name" value="RIBONUCLEASE_PH"/>
    <property type="match status" value="1"/>
</dbReference>
<comment type="subunit">
    <text evidence="7">Homohexameric ring arranged as a trimer of dimers.</text>
</comment>
<dbReference type="Pfam" id="PF01138">
    <property type="entry name" value="RNase_PH"/>
    <property type="match status" value="1"/>
</dbReference>
<dbReference type="HAMAP" id="MF_00564">
    <property type="entry name" value="RNase_PH"/>
    <property type="match status" value="1"/>
</dbReference>
<evidence type="ECO:0000256" key="6">
    <source>
        <dbReference type="ARBA" id="ARBA00022884"/>
    </source>
</evidence>
<dbReference type="RefSeq" id="WP_055286759.1">
    <property type="nucleotide sequence ID" value="NZ_CYYP01000011.1"/>
</dbReference>
<evidence type="ECO:0000256" key="4">
    <source>
        <dbReference type="ARBA" id="ARBA00022694"/>
    </source>
</evidence>
<name>A0A174DQL7_9ACTN</name>
<evidence type="ECO:0000256" key="5">
    <source>
        <dbReference type="ARBA" id="ARBA00022695"/>
    </source>
</evidence>
<dbReference type="Gene3D" id="3.30.230.70">
    <property type="entry name" value="GHMP Kinase, N-terminal domain"/>
    <property type="match status" value="1"/>
</dbReference>
<dbReference type="InterPro" id="IPR050080">
    <property type="entry name" value="RNase_PH"/>
</dbReference>
<keyword evidence="7 10" id="KW-0808">Transferase</keyword>
<dbReference type="GO" id="GO:0000175">
    <property type="term" value="F:3'-5'-RNA exonuclease activity"/>
    <property type="evidence" value="ECO:0007669"/>
    <property type="project" value="UniProtKB-UniRule"/>
</dbReference>
<keyword evidence="4 7" id="KW-0819">tRNA processing</keyword>
<evidence type="ECO:0000256" key="3">
    <source>
        <dbReference type="ARBA" id="ARBA00022555"/>
    </source>
</evidence>
<dbReference type="EMBL" id="CYYP01000011">
    <property type="protein sequence ID" value="CUO27783.1"/>
    <property type="molecule type" value="Genomic_DNA"/>
</dbReference>
<dbReference type="NCBIfam" id="TIGR01966">
    <property type="entry name" value="RNasePH"/>
    <property type="match status" value="1"/>
</dbReference>
<dbReference type="GO" id="GO:0031125">
    <property type="term" value="P:rRNA 3'-end processing"/>
    <property type="evidence" value="ECO:0007669"/>
    <property type="project" value="UniProtKB-ARBA"/>
</dbReference>
<comment type="catalytic activity">
    <reaction evidence="7">
        <text>tRNA(n+1) + phosphate = tRNA(n) + a ribonucleoside 5'-diphosphate</text>
        <dbReference type="Rhea" id="RHEA:10628"/>
        <dbReference type="Rhea" id="RHEA-COMP:17343"/>
        <dbReference type="Rhea" id="RHEA-COMP:17344"/>
        <dbReference type="ChEBI" id="CHEBI:43474"/>
        <dbReference type="ChEBI" id="CHEBI:57930"/>
        <dbReference type="ChEBI" id="CHEBI:173114"/>
        <dbReference type="EC" id="2.7.7.56"/>
    </reaction>
</comment>
<gene>
    <name evidence="7 10" type="primary">rph</name>
    <name evidence="10" type="ORF">ERS852381_01311</name>
</gene>
<dbReference type="Proteomes" id="UP000095468">
    <property type="component" value="Unassembled WGS sequence"/>
</dbReference>
<evidence type="ECO:0000256" key="7">
    <source>
        <dbReference type="HAMAP-Rule" id="MF_00564"/>
    </source>
</evidence>
<dbReference type="InterPro" id="IPR002381">
    <property type="entry name" value="RNase_PH_bac-type"/>
</dbReference>
<feature type="domain" description="Exoribonuclease phosphorolytic" evidence="9">
    <location>
        <begin position="162"/>
        <end position="226"/>
    </location>
</feature>
<evidence type="ECO:0000313" key="10">
    <source>
        <dbReference type="EMBL" id="CUO27783.1"/>
    </source>
</evidence>
<dbReference type="InterPro" id="IPR018336">
    <property type="entry name" value="RNase_PH_CS"/>
</dbReference>
<dbReference type="EC" id="2.7.7.56" evidence="7"/>
<accession>A0A174DQL7</accession>
<comment type="function">
    <text evidence="7">Phosphorolytic 3'-5' exoribonuclease that plays an important role in tRNA 3'-end maturation. Removes nucleotide residues following the 3'-CCA terminus of tRNAs; can also add nucleotides to the ends of RNA molecules by using nucleoside diphosphates as substrates, but this may not be physiologically important. Probably plays a role in initiation of 16S rRNA degradation (leading to ribosome degradation) during starvation.</text>
</comment>
<feature type="binding site" evidence="7">
    <location>
        <begin position="128"/>
        <end position="130"/>
    </location>
    <ligand>
        <name>phosphate</name>
        <dbReference type="ChEBI" id="CHEBI:43474"/>
        <note>substrate</note>
    </ligand>
</feature>
<organism evidence="10 11">
    <name type="scientific">Collinsella aerofaciens</name>
    <dbReference type="NCBI Taxonomy" id="74426"/>
    <lineage>
        <taxon>Bacteria</taxon>
        <taxon>Bacillati</taxon>
        <taxon>Actinomycetota</taxon>
        <taxon>Coriobacteriia</taxon>
        <taxon>Coriobacteriales</taxon>
        <taxon>Coriobacteriaceae</taxon>
        <taxon>Collinsella</taxon>
    </lineage>
</organism>
<dbReference type="PANTHER" id="PTHR11953:SF0">
    <property type="entry name" value="EXOSOME COMPLEX COMPONENT RRP41"/>
    <property type="match status" value="1"/>
</dbReference>
<dbReference type="InterPro" id="IPR015847">
    <property type="entry name" value="ExoRNase_PH_dom2"/>
</dbReference>
<sequence>MEYMQVNRANGRAANELRPVKLTRGVMKHAHGSCLAEFGDTRVLCAATIEEGVPGWRKGAKAGWVTAEYAMLSASTGKRCKREHANRKGRSMEIERLIGRSLRTVVNMKALGEYTVTVDCDVIQADGGTRTASITGAWVALHDALAMWVEAGKIERIPLTGQVAAISMGVVDGNTLLDLDYSEDSHAEVDMNLVATDTGEMIELQGTGEQAPFDRKRLNALLDLGDKGVAELIELQRQAIA</sequence>
<dbReference type="FunFam" id="3.30.230.70:FF:000003">
    <property type="entry name" value="Ribonuclease PH"/>
    <property type="match status" value="1"/>
</dbReference>